<gene>
    <name evidence="2" type="ORF">ACFPO9_05640</name>
</gene>
<keyword evidence="3" id="KW-1185">Reference proteome</keyword>
<accession>A0ABW0RTI3</accession>
<evidence type="ECO:0000313" key="3">
    <source>
        <dbReference type="Proteomes" id="UP001596086"/>
    </source>
</evidence>
<proteinExistence type="predicted"/>
<dbReference type="Gene3D" id="3.30.160.170">
    <property type="entry name" value="FlaG-like"/>
    <property type="match status" value="1"/>
</dbReference>
<dbReference type="PANTHER" id="PTHR37166:SF1">
    <property type="entry name" value="PROTEIN FLAG"/>
    <property type="match status" value="1"/>
</dbReference>
<evidence type="ECO:0000313" key="2">
    <source>
        <dbReference type="EMBL" id="MFC5547992.1"/>
    </source>
</evidence>
<dbReference type="PANTHER" id="PTHR37166">
    <property type="entry name" value="PROTEIN FLAG"/>
    <property type="match status" value="1"/>
</dbReference>
<dbReference type="SUPFAM" id="SSF160214">
    <property type="entry name" value="FlaG-like"/>
    <property type="match status" value="1"/>
</dbReference>
<keyword evidence="2" id="KW-0282">Flagellum</keyword>
<dbReference type="Proteomes" id="UP001596086">
    <property type="component" value="Unassembled WGS sequence"/>
</dbReference>
<dbReference type="InterPro" id="IPR005186">
    <property type="entry name" value="FlaG"/>
</dbReference>
<dbReference type="EMBL" id="JBHSMZ010000004">
    <property type="protein sequence ID" value="MFC5547992.1"/>
    <property type="molecule type" value="Genomic_DNA"/>
</dbReference>
<name>A0ABW0RTI3_9BURK</name>
<dbReference type="Pfam" id="PF03646">
    <property type="entry name" value="FlaG"/>
    <property type="match status" value="1"/>
</dbReference>
<feature type="region of interest" description="Disordered" evidence="1">
    <location>
        <begin position="1"/>
        <end position="46"/>
    </location>
</feature>
<feature type="compositionally biased region" description="Pro residues" evidence="1">
    <location>
        <begin position="1"/>
        <end position="11"/>
    </location>
</feature>
<keyword evidence="2" id="KW-0966">Cell projection</keyword>
<organism evidence="2 3">
    <name type="scientific">Massilia aerilata</name>
    <dbReference type="NCBI Taxonomy" id="453817"/>
    <lineage>
        <taxon>Bacteria</taxon>
        <taxon>Pseudomonadati</taxon>
        <taxon>Pseudomonadota</taxon>
        <taxon>Betaproteobacteria</taxon>
        <taxon>Burkholderiales</taxon>
        <taxon>Oxalobacteraceae</taxon>
        <taxon>Telluria group</taxon>
        <taxon>Massilia</taxon>
    </lineage>
</organism>
<dbReference type="InterPro" id="IPR035924">
    <property type="entry name" value="FlaG-like_sf"/>
</dbReference>
<protein>
    <submittedName>
        <fullName evidence="2">Flagellar protein FlaG</fullName>
    </submittedName>
</protein>
<evidence type="ECO:0000256" key="1">
    <source>
        <dbReference type="SAM" id="MobiDB-lite"/>
    </source>
</evidence>
<dbReference type="RefSeq" id="WP_379768287.1">
    <property type="nucleotide sequence ID" value="NZ_JBHSMZ010000004.1"/>
</dbReference>
<reference evidence="3" key="1">
    <citation type="journal article" date="2019" name="Int. J. Syst. Evol. Microbiol.">
        <title>The Global Catalogue of Microorganisms (GCM) 10K type strain sequencing project: providing services to taxonomists for standard genome sequencing and annotation.</title>
        <authorList>
            <consortium name="The Broad Institute Genomics Platform"/>
            <consortium name="The Broad Institute Genome Sequencing Center for Infectious Disease"/>
            <person name="Wu L."/>
            <person name="Ma J."/>
        </authorList>
    </citation>
    <scope>NUCLEOTIDE SEQUENCE [LARGE SCALE GENOMIC DNA]</scope>
    <source>
        <strain evidence="3">CGMCC 4.5798</strain>
    </source>
</reference>
<sequence length="121" mass="12827">MELRPLSPPPAAQATPGASEPAPTAVKSGAAGPVDAPASTAAKPGKTDIGQLDKAVEHINKSFEQSNQGVEFSIDKETDITVVKVVDRETREVLRQMPSEEALAVARQIDRMQGLLIKQEA</sequence>
<keyword evidence="2" id="KW-0969">Cilium</keyword>
<comment type="caution">
    <text evidence="2">The sequence shown here is derived from an EMBL/GenBank/DDBJ whole genome shotgun (WGS) entry which is preliminary data.</text>
</comment>